<keyword evidence="4" id="KW-0548">Nucleotidyltransferase</keyword>
<dbReference type="PANTHER" id="PTHR43197:SF1">
    <property type="entry name" value="UTP--GLUCOSE-1-PHOSPHATE URIDYLYLTRANSFERASE"/>
    <property type="match status" value="1"/>
</dbReference>
<reference evidence="7" key="1">
    <citation type="journal article" date="2010" name="ISME J.">
        <title>Metagenome of the Mediterranean deep chlorophyll maximum studied by direct and fosmid library 454 pyrosequencing.</title>
        <authorList>
            <person name="Ghai R."/>
            <person name="Martin-Cuadrado A.B."/>
            <person name="Molto A.G."/>
            <person name="Heredia I.G."/>
            <person name="Cabrera R."/>
            <person name="Martin J."/>
            <person name="Verdu M."/>
            <person name="Deschamps P."/>
            <person name="Moreira D."/>
            <person name="Lopez-Garcia P."/>
            <person name="Mira A."/>
            <person name="Rodriguez-Valera F."/>
        </authorList>
    </citation>
    <scope>NUCLEOTIDE SEQUENCE</scope>
</reference>
<dbReference type="InterPro" id="IPR005835">
    <property type="entry name" value="NTP_transferase_dom"/>
</dbReference>
<evidence type="ECO:0000256" key="1">
    <source>
        <dbReference type="ARBA" id="ARBA00006890"/>
    </source>
</evidence>
<dbReference type="SUPFAM" id="SSF53448">
    <property type="entry name" value="Nucleotide-diphospho-sugar transferases"/>
    <property type="match status" value="1"/>
</dbReference>
<dbReference type="Pfam" id="PF00483">
    <property type="entry name" value="NTP_transferase"/>
    <property type="match status" value="1"/>
</dbReference>
<evidence type="ECO:0000256" key="5">
    <source>
        <dbReference type="ARBA" id="ARBA00048128"/>
    </source>
</evidence>
<comment type="similarity">
    <text evidence="1">Belongs to the UDPGP type 2 family.</text>
</comment>
<evidence type="ECO:0000259" key="6">
    <source>
        <dbReference type="Pfam" id="PF00483"/>
    </source>
</evidence>
<sequence>MGVGNAIEAALHAVEGPFLVMLGDTLMMDMHAPVDDFKPSGCSKRLIETYMSTGEATVGLMEVDENVVSQYGIVALEGQRIHQIVEKPTLAAAPSRLALCGRYVFPKETQKLLQTYSYEAHGDLQSIALLQHWMNDGTLHGVVFDETQWYDSGAPLLWLKAQVDHALRRPDYRDEFTDWLNRRLDN</sequence>
<feature type="domain" description="Nucleotidyl transferase" evidence="6">
    <location>
        <begin position="46"/>
        <end position="156"/>
    </location>
</feature>
<dbReference type="Gene3D" id="3.90.550.10">
    <property type="entry name" value="Spore Coat Polysaccharide Biosynthesis Protein SpsA, Chain A"/>
    <property type="match status" value="1"/>
</dbReference>
<dbReference type="InterPro" id="IPR029044">
    <property type="entry name" value="Nucleotide-diphossugar_trans"/>
</dbReference>
<name>D6PC01_9ARCH</name>
<dbReference type="AlphaFoldDB" id="D6PC01"/>
<protein>
    <recommendedName>
        <fullName evidence="2">UTP--glucose-1-phosphate uridylyltransferase</fullName>
        <ecNumber evidence="2">2.7.7.9</ecNumber>
    </recommendedName>
</protein>
<keyword evidence="3" id="KW-0808">Transferase</keyword>
<evidence type="ECO:0000256" key="3">
    <source>
        <dbReference type="ARBA" id="ARBA00022679"/>
    </source>
</evidence>
<comment type="catalytic activity">
    <reaction evidence="5">
        <text>alpha-D-glucose 1-phosphate + UTP + H(+) = UDP-alpha-D-glucose + diphosphate</text>
        <dbReference type="Rhea" id="RHEA:19889"/>
        <dbReference type="ChEBI" id="CHEBI:15378"/>
        <dbReference type="ChEBI" id="CHEBI:33019"/>
        <dbReference type="ChEBI" id="CHEBI:46398"/>
        <dbReference type="ChEBI" id="CHEBI:58601"/>
        <dbReference type="ChEBI" id="CHEBI:58885"/>
        <dbReference type="EC" id="2.7.7.9"/>
    </reaction>
</comment>
<dbReference type="GO" id="GO:0003983">
    <property type="term" value="F:UTP:glucose-1-phosphate uridylyltransferase activity"/>
    <property type="evidence" value="ECO:0007669"/>
    <property type="project" value="UniProtKB-EC"/>
</dbReference>
<evidence type="ECO:0000313" key="7">
    <source>
        <dbReference type="EMBL" id="ADD93252.1"/>
    </source>
</evidence>
<dbReference type="PANTHER" id="PTHR43197">
    <property type="entry name" value="UTP--GLUCOSE-1-PHOSPHATE URIDYLYLTRANSFERASE"/>
    <property type="match status" value="1"/>
</dbReference>
<dbReference type="GO" id="GO:0006011">
    <property type="term" value="P:UDP-alpha-D-glucose metabolic process"/>
    <property type="evidence" value="ECO:0007669"/>
    <property type="project" value="InterPro"/>
</dbReference>
<organism evidence="7">
    <name type="scientific">uncultured archaeon MedDCM-OCT-S08-C82</name>
    <dbReference type="NCBI Taxonomy" id="743099"/>
    <lineage>
        <taxon>Archaea</taxon>
        <taxon>environmental samples</taxon>
    </lineage>
</organism>
<evidence type="ECO:0000256" key="4">
    <source>
        <dbReference type="ARBA" id="ARBA00022695"/>
    </source>
</evidence>
<accession>D6PC01</accession>
<dbReference type="EMBL" id="GU942973">
    <property type="protein sequence ID" value="ADD93252.1"/>
    <property type="molecule type" value="Genomic_DNA"/>
</dbReference>
<evidence type="ECO:0000256" key="2">
    <source>
        <dbReference type="ARBA" id="ARBA00012415"/>
    </source>
</evidence>
<proteinExistence type="inferred from homology"/>
<dbReference type="InterPro" id="IPR005771">
    <property type="entry name" value="GalU_uridylyltTrfase_bac/arc"/>
</dbReference>
<dbReference type="EC" id="2.7.7.9" evidence="2"/>